<organism evidence="1 2">
    <name type="scientific">Aquipluma nitroreducens</name>
    <dbReference type="NCBI Taxonomy" id="2010828"/>
    <lineage>
        <taxon>Bacteria</taxon>
        <taxon>Pseudomonadati</taxon>
        <taxon>Bacteroidota</taxon>
        <taxon>Bacteroidia</taxon>
        <taxon>Marinilabiliales</taxon>
        <taxon>Prolixibacteraceae</taxon>
        <taxon>Aquipluma</taxon>
    </lineage>
</organism>
<protein>
    <submittedName>
        <fullName evidence="1">Uncharacterized protein</fullName>
    </submittedName>
</protein>
<dbReference type="Proteomes" id="UP001193389">
    <property type="component" value="Chromosome"/>
</dbReference>
<sequence>MSKTQCKNEDYKEKDDAKYVCKRCERKAKKEDKLCKPKKIKD</sequence>
<evidence type="ECO:0000313" key="2">
    <source>
        <dbReference type="Proteomes" id="UP001193389"/>
    </source>
</evidence>
<accession>A0A5K7S571</accession>
<dbReference type="RefSeq" id="WP_318349759.1">
    <property type="nucleotide sequence ID" value="NZ_AP018694.1"/>
</dbReference>
<dbReference type="AlphaFoldDB" id="A0A5K7S571"/>
<proteinExistence type="predicted"/>
<evidence type="ECO:0000313" key="1">
    <source>
        <dbReference type="EMBL" id="BBE16708.1"/>
    </source>
</evidence>
<keyword evidence="2" id="KW-1185">Reference proteome</keyword>
<dbReference type="KEGG" id="anf:AQPE_0851"/>
<reference evidence="1" key="1">
    <citation type="journal article" date="2020" name="Int. J. Syst. Evol. Microbiol.">
        <title>Aquipluma nitroreducens gen. nov. sp. nov., a novel facultatively anaerobic bacterium isolated from a freshwater lake.</title>
        <authorList>
            <person name="Watanabe M."/>
            <person name="Kojima H."/>
            <person name="Fukui M."/>
        </authorList>
    </citation>
    <scope>NUCLEOTIDE SEQUENCE</scope>
    <source>
        <strain evidence="1">MeG22</strain>
    </source>
</reference>
<gene>
    <name evidence="1" type="ORF">AQPE_0851</name>
</gene>
<name>A0A5K7S571_9BACT</name>
<dbReference type="EMBL" id="AP018694">
    <property type="protein sequence ID" value="BBE16708.1"/>
    <property type="molecule type" value="Genomic_DNA"/>
</dbReference>